<dbReference type="AlphaFoldDB" id="A0A2N5CEI8"/>
<dbReference type="Pfam" id="PF03466">
    <property type="entry name" value="LysR_substrate"/>
    <property type="match status" value="1"/>
</dbReference>
<dbReference type="GO" id="GO:0003700">
    <property type="term" value="F:DNA-binding transcription factor activity"/>
    <property type="evidence" value="ECO:0007669"/>
    <property type="project" value="InterPro"/>
</dbReference>
<dbReference type="InterPro" id="IPR000847">
    <property type="entry name" value="LysR_HTH_N"/>
</dbReference>
<keyword evidence="3" id="KW-0238">DNA-binding</keyword>
<accession>A0A2N5CEI8</accession>
<protein>
    <submittedName>
        <fullName evidence="7">LysR family transcriptional regulator</fullName>
    </submittedName>
</protein>
<evidence type="ECO:0000256" key="1">
    <source>
        <dbReference type="ARBA" id="ARBA00009437"/>
    </source>
</evidence>
<gene>
    <name evidence="7" type="ORF">CYJ10_09115</name>
</gene>
<dbReference type="RefSeq" id="WP_101681184.1">
    <property type="nucleotide sequence ID" value="NZ_PJRP01000003.1"/>
</dbReference>
<dbReference type="PROSITE" id="PS50931">
    <property type="entry name" value="HTH_LYSR"/>
    <property type="match status" value="1"/>
</dbReference>
<dbReference type="Gene3D" id="1.10.10.10">
    <property type="entry name" value="Winged helix-like DNA-binding domain superfamily/Winged helix DNA-binding domain"/>
    <property type="match status" value="1"/>
</dbReference>
<evidence type="ECO:0000259" key="6">
    <source>
        <dbReference type="PROSITE" id="PS50931"/>
    </source>
</evidence>
<dbReference type="InterPro" id="IPR036388">
    <property type="entry name" value="WH-like_DNA-bd_sf"/>
</dbReference>
<evidence type="ECO:0000313" key="8">
    <source>
        <dbReference type="Proteomes" id="UP000234341"/>
    </source>
</evidence>
<dbReference type="OrthoDB" id="5914299at2"/>
<dbReference type="PRINTS" id="PR00039">
    <property type="entry name" value="HTHLYSR"/>
</dbReference>
<dbReference type="STRING" id="82633.GCA_000974605_03759"/>
<evidence type="ECO:0000256" key="3">
    <source>
        <dbReference type="ARBA" id="ARBA00023125"/>
    </source>
</evidence>
<dbReference type="GO" id="GO:0005829">
    <property type="term" value="C:cytosol"/>
    <property type="evidence" value="ECO:0007669"/>
    <property type="project" value="TreeGrafter"/>
</dbReference>
<dbReference type="PANTHER" id="PTHR30419:SF8">
    <property type="entry name" value="NITROGEN ASSIMILATION TRANSCRIPTIONAL ACTIVATOR-RELATED"/>
    <property type="match status" value="1"/>
</dbReference>
<dbReference type="EMBL" id="PJRP01000003">
    <property type="protein sequence ID" value="PLQ00617.1"/>
    <property type="molecule type" value="Genomic_DNA"/>
</dbReference>
<feature type="compositionally biased region" description="Low complexity" evidence="5">
    <location>
        <begin position="318"/>
        <end position="329"/>
    </location>
</feature>
<dbReference type="InterPro" id="IPR005119">
    <property type="entry name" value="LysR_subst-bd"/>
</dbReference>
<proteinExistence type="inferred from homology"/>
<evidence type="ECO:0000256" key="2">
    <source>
        <dbReference type="ARBA" id="ARBA00023015"/>
    </source>
</evidence>
<keyword evidence="4" id="KW-0804">Transcription</keyword>
<feature type="domain" description="HTH lysR-type" evidence="6">
    <location>
        <begin position="12"/>
        <end position="69"/>
    </location>
</feature>
<feature type="region of interest" description="Disordered" evidence="5">
    <location>
        <begin position="310"/>
        <end position="345"/>
    </location>
</feature>
<dbReference type="GO" id="GO:0003677">
    <property type="term" value="F:DNA binding"/>
    <property type="evidence" value="ECO:0007669"/>
    <property type="project" value="UniProtKB-KW"/>
</dbReference>
<evidence type="ECO:0000256" key="4">
    <source>
        <dbReference type="ARBA" id="ARBA00023163"/>
    </source>
</evidence>
<organism evidence="7 8">
    <name type="scientific">Cupriavidus pauculus</name>
    <dbReference type="NCBI Taxonomy" id="82633"/>
    <lineage>
        <taxon>Bacteria</taxon>
        <taxon>Pseudomonadati</taxon>
        <taxon>Pseudomonadota</taxon>
        <taxon>Betaproteobacteria</taxon>
        <taxon>Burkholderiales</taxon>
        <taxon>Burkholderiaceae</taxon>
        <taxon>Cupriavidus</taxon>
    </lineage>
</organism>
<dbReference type="SUPFAM" id="SSF46785">
    <property type="entry name" value="Winged helix' DNA-binding domain"/>
    <property type="match status" value="1"/>
</dbReference>
<dbReference type="PANTHER" id="PTHR30419">
    <property type="entry name" value="HTH-TYPE TRANSCRIPTIONAL REGULATOR YBHD"/>
    <property type="match status" value="1"/>
</dbReference>
<comment type="caution">
    <text evidence="7">The sequence shown here is derived from an EMBL/GenBank/DDBJ whole genome shotgun (WGS) entry which is preliminary data.</text>
</comment>
<keyword evidence="2" id="KW-0805">Transcription regulation</keyword>
<comment type="similarity">
    <text evidence="1">Belongs to the LysR transcriptional regulatory family.</text>
</comment>
<dbReference type="Gene3D" id="3.40.190.10">
    <property type="entry name" value="Periplasmic binding protein-like II"/>
    <property type="match status" value="2"/>
</dbReference>
<dbReference type="Proteomes" id="UP000234341">
    <property type="component" value="Unassembled WGS sequence"/>
</dbReference>
<evidence type="ECO:0000256" key="5">
    <source>
        <dbReference type="SAM" id="MobiDB-lite"/>
    </source>
</evidence>
<evidence type="ECO:0000313" key="7">
    <source>
        <dbReference type="EMBL" id="PLQ00617.1"/>
    </source>
</evidence>
<name>A0A2N5CEI8_9BURK</name>
<reference evidence="7 8" key="1">
    <citation type="submission" date="2017-12" db="EMBL/GenBank/DDBJ databases">
        <title>Genome sequence of the active heterotrophic nitrifier-denitrifier, Cupriavidus pauculus UM1.</title>
        <authorList>
            <person name="Putonti C."/>
            <person name="Castignetti D."/>
        </authorList>
    </citation>
    <scope>NUCLEOTIDE SEQUENCE [LARGE SCALE GENOMIC DNA]</scope>
    <source>
        <strain evidence="7 8">UM1</strain>
    </source>
</reference>
<dbReference type="InterPro" id="IPR050950">
    <property type="entry name" value="HTH-type_LysR_regulators"/>
</dbReference>
<dbReference type="SUPFAM" id="SSF53850">
    <property type="entry name" value="Periplasmic binding protein-like II"/>
    <property type="match status" value="1"/>
</dbReference>
<sequence>MAHIDRAFRSNIKLRHLQLLVALDEFRHLGRTAEFLSVSQPAVSKVLAEVEKMLGLTLFTRSTRGTEPTPAGESLVRFARAVLAQYDVTRDEIEAVASGAAGRVRVGSMGATLPVLLAQAVARLKDRSPRATVLVEEGDLTHLLPRLRLSELDVIVGRLEPAYAAPDLITDALYEDPMVAIVAAGHPLSRQASTDWADLARHPLVMPPPWASLRVKIEQAFFRHGQQPPADVIESSSYLAVTTRQAVGFVAGSVGRQLQAEGRFHVLAMAVEVDLPPVGIITLRDRRLPPSVAELAECLRETAREIDIAHRSLHGNRSTGSTGSADSAGKVARTRKTATSASKTS</sequence>
<dbReference type="InterPro" id="IPR036390">
    <property type="entry name" value="WH_DNA-bd_sf"/>
</dbReference>
<dbReference type="Pfam" id="PF00126">
    <property type="entry name" value="HTH_1"/>
    <property type="match status" value="1"/>
</dbReference>